<protein>
    <submittedName>
        <fullName evidence="1">Uncharacterized protein</fullName>
    </submittedName>
</protein>
<dbReference type="AlphaFoldDB" id="A0A9Q1I9J5"/>
<evidence type="ECO:0000313" key="1">
    <source>
        <dbReference type="EMBL" id="KAJ8333508.1"/>
    </source>
</evidence>
<dbReference type="EMBL" id="JAINUF010000023">
    <property type="protein sequence ID" value="KAJ8333508.1"/>
    <property type="molecule type" value="Genomic_DNA"/>
</dbReference>
<name>A0A9Q1I9J5_SYNKA</name>
<sequence length="73" mass="8022">MLLDAGQVSGLALRGFGACPGLRVLEVERVKWDGDADLFAVRDEDCTQTELVTINTDTAQPIRLRPHRMSPAK</sequence>
<evidence type="ECO:0000313" key="2">
    <source>
        <dbReference type="Proteomes" id="UP001152622"/>
    </source>
</evidence>
<comment type="caution">
    <text evidence="1">The sequence shown here is derived from an EMBL/GenBank/DDBJ whole genome shotgun (WGS) entry which is preliminary data.</text>
</comment>
<proteinExistence type="predicted"/>
<gene>
    <name evidence="1" type="ORF">SKAU_G00415160</name>
</gene>
<organism evidence="1 2">
    <name type="scientific">Synaphobranchus kaupii</name>
    <name type="common">Kaup's arrowtooth eel</name>
    <dbReference type="NCBI Taxonomy" id="118154"/>
    <lineage>
        <taxon>Eukaryota</taxon>
        <taxon>Metazoa</taxon>
        <taxon>Chordata</taxon>
        <taxon>Craniata</taxon>
        <taxon>Vertebrata</taxon>
        <taxon>Euteleostomi</taxon>
        <taxon>Actinopterygii</taxon>
        <taxon>Neopterygii</taxon>
        <taxon>Teleostei</taxon>
        <taxon>Anguilliformes</taxon>
        <taxon>Synaphobranchidae</taxon>
        <taxon>Synaphobranchus</taxon>
    </lineage>
</organism>
<accession>A0A9Q1I9J5</accession>
<dbReference type="OrthoDB" id="8962596at2759"/>
<reference evidence="1" key="1">
    <citation type="journal article" date="2023" name="Science">
        <title>Genome structures resolve the early diversification of teleost fishes.</title>
        <authorList>
            <person name="Parey E."/>
            <person name="Louis A."/>
            <person name="Montfort J."/>
            <person name="Bouchez O."/>
            <person name="Roques C."/>
            <person name="Iampietro C."/>
            <person name="Lluch J."/>
            <person name="Castinel A."/>
            <person name="Donnadieu C."/>
            <person name="Desvignes T."/>
            <person name="Floi Bucao C."/>
            <person name="Jouanno E."/>
            <person name="Wen M."/>
            <person name="Mejri S."/>
            <person name="Dirks R."/>
            <person name="Jansen H."/>
            <person name="Henkel C."/>
            <person name="Chen W.J."/>
            <person name="Zahm M."/>
            <person name="Cabau C."/>
            <person name="Klopp C."/>
            <person name="Thompson A.W."/>
            <person name="Robinson-Rechavi M."/>
            <person name="Braasch I."/>
            <person name="Lecointre G."/>
            <person name="Bobe J."/>
            <person name="Postlethwait J.H."/>
            <person name="Berthelot C."/>
            <person name="Roest Crollius H."/>
            <person name="Guiguen Y."/>
        </authorList>
    </citation>
    <scope>NUCLEOTIDE SEQUENCE</scope>
    <source>
        <strain evidence="1">WJC10195</strain>
    </source>
</reference>
<keyword evidence="2" id="KW-1185">Reference proteome</keyword>
<dbReference type="Proteomes" id="UP001152622">
    <property type="component" value="Chromosome 23"/>
</dbReference>